<keyword evidence="11" id="KW-0998">Cell outer membrane</keyword>
<evidence type="ECO:0000256" key="8">
    <source>
        <dbReference type="ARBA" id="ARBA00023136"/>
    </source>
</evidence>
<keyword evidence="12 14" id="KW-0449">Lipoprotein</keyword>
<comment type="subcellular location">
    <subcellularLocation>
        <location evidence="1">Cell outer membrane</location>
        <topology evidence="1">Lipid-anchor</topology>
    </subcellularLocation>
</comment>
<name>A0A4Q7VGA3_9BURK</name>
<dbReference type="Proteomes" id="UP000293671">
    <property type="component" value="Unassembled WGS sequence"/>
</dbReference>
<dbReference type="EMBL" id="SHKP01000007">
    <property type="protein sequence ID" value="RZT95052.1"/>
    <property type="molecule type" value="Genomic_DNA"/>
</dbReference>
<dbReference type="Gene3D" id="2.50.20.10">
    <property type="entry name" value="Lipoprotein localisation LolA/LolB/LppX"/>
    <property type="match status" value="1"/>
</dbReference>
<keyword evidence="10" id="KW-0143">Chaperone</keyword>
<comment type="caution">
    <text evidence="14">The sequence shown here is derived from an EMBL/GenBank/DDBJ whole genome shotgun (WGS) entry which is preliminary data.</text>
</comment>
<keyword evidence="9" id="KW-0564">Palmitate</keyword>
<dbReference type="SUPFAM" id="SSF89392">
    <property type="entry name" value="Prokaryotic lipoproteins and lipoprotein localization factors"/>
    <property type="match status" value="1"/>
</dbReference>
<keyword evidence="8" id="KW-0472">Membrane</keyword>
<dbReference type="InterPro" id="IPR029046">
    <property type="entry name" value="LolA/LolB/LppX"/>
</dbReference>
<evidence type="ECO:0000256" key="3">
    <source>
        <dbReference type="ARBA" id="ARBA00011245"/>
    </source>
</evidence>
<dbReference type="AlphaFoldDB" id="A0A4Q7VGA3"/>
<keyword evidence="7" id="KW-0653">Protein transport</keyword>
<evidence type="ECO:0000256" key="9">
    <source>
        <dbReference type="ARBA" id="ARBA00023139"/>
    </source>
</evidence>
<evidence type="ECO:0000256" key="2">
    <source>
        <dbReference type="ARBA" id="ARBA00009696"/>
    </source>
</evidence>
<keyword evidence="5" id="KW-0813">Transport</keyword>
<comment type="similarity">
    <text evidence="2">Belongs to the LolB family.</text>
</comment>
<evidence type="ECO:0000313" key="14">
    <source>
        <dbReference type="EMBL" id="RZT95052.1"/>
    </source>
</evidence>
<dbReference type="GO" id="GO:0009279">
    <property type="term" value="C:cell outer membrane"/>
    <property type="evidence" value="ECO:0007669"/>
    <property type="project" value="UniProtKB-SubCell"/>
</dbReference>
<evidence type="ECO:0000256" key="1">
    <source>
        <dbReference type="ARBA" id="ARBA00004459"/>
    </source>
</evidence>
<dbReference type="RefSeq" id="WP_242616976.1">
    <property type="nucleotide sequence ID" value="NZ_SHKP01000007.1"/>
</dbReference>
<evidence type="ECO:0000256" key="10">
    <source>
        <dbReference type="ARBA" id="ARBA00023186"/>
    </source>
</evidence>
<keyword evidence="15" id="KW-1185">Reference proteome</keyword>
<evidence type="ECO:0000256" key="13">
    <source>
        <dbReference type="SAM" id="SignalP"/>
    </source>
</evidence>
<dbReference type="Pfam" id="PF03550">
    <property type="entry name" value="LolB"/>
    <property type="match status" value="1"/>
</dbReference>
<sequence length="179" mass="19300">MKLPWRPVAILLAAALAGCATPPPEPVQQQSLSGRLSLRVERPGEAPRSMAANFELEGDAQRGRLLLDTPIGTRVAEARWAPDGAWLKSERGTESFADLDALATGTLGEPVPLAALPDWLRGRPWAGAPVATGATESLFVQRHGQQDWQVSLLERAAGWVLITRVPPPAVSLRIKLDEH</sequence>
<accession>A0A4Q7VGA3</accession>
<evidence type="ECO:0000256" key="6">
    <source>
        <dbReference type="ARBA" id="ARBA00022729"/>
    </source>
</evidence>
<feature type="chain" id="PRO_5020928386" description="Outer-membrane lipoprotein LolB" evidence="13">
    <location>
        <begin position="21"/>
        <end position="179"/>
    </location>
</feature>
<evidence type="ECO:0000256" key="7">
    <source>
        <dbReference type="ARBA" id="ARBA00022927"/>
    </source>
</evidence>
<comment type="subunit">
    <text evidence="3">Monomer.</text>
</comment>
<evidence type="ECO:0000313" key="15">
    <source>
        <dbReference type="Proteomes" id="UP000293671"/>
    </source>
</evidence>
<feature type="signal peptide" evidence="13">
    <location>
        <begin position="1"/>
        <end position="20"/>
    </location>
</feature>
<protein>
    <recommendedName>
        <fullName evidence="4">Outer-membrane lipoprotein LolB</fullName>
    </recommendedName>
</protein>
<dbReference type="PROSITE" id="PS51257">
    <property type="entry name" value="PROKAR_LIPOPROTEIN"/>
    <property type="match status" value="1"/>
</dbReference>
<dbReference type="InterPro" id="IPR004565">
    <property type="entry name" value="OM_lipoprot_LolB"/>
</dbReference>
<evidence type="ECO:0000256" key="11">
    <source>
        <dbReference type="ARBA" id="ARBA00023237"/>
    </source>
</evidence>
<proteinExistence type="inferred from homology"/>
<dbReference type="GO" id="GO:0015031">
    <property type="term" value="P:protein transport"/>
    <property type="evidence" value="ECO:0007669"/>
    <property type="project" value="UniProtKB-KW"/>
</dbReference>
<evidence type="ECO:0000256" key="12">
    <source>
        <dbReference type="ARBA" id="ARBA00023288"/>
    </source>
</evidence>
<keyword evidence="6 13" id="KW-0732">Signal</keyword>
<evidence type="ECO:0000256" key="4">
    <source>
        <dbReference type="ARBA" id="ARBA00016202"/>
    </source>
</evidence>
<reference evidence="14 15" key="1">
    <citation type="submission" date="2019-02" db="EMBL/GenBank/DDBJ databases">
        <title>Genomic Encyclopedia of Type Strains, Phase IV (KMG-IV): sequencing the most valuable type-strain genomes for metagenomic binning, comparative biology and taxonomic classification.</title>
        <authorList>
            <person name="Goeker M."/>
        </authorList>
    </citation>
    <scope>NUCLEOTIDE SEQUENCE [LARGE SCALE GENOMIC DNA]</scope>
    <source>
        <strain evidence="14 15">DSM 19570</strain>
    </source>
</reference>
<evidence type="ECO:0000256" key="5">
    <source>
        <dbReference type="ARBA" id="ARBA00022448"/>
    </source>
</evidence>
<organism evidence="14 15">
    <name type="scientific">Rivibacter subsaxonicus</name>
    <dbReference type="NCBI Taxonomy" id="457575"/>
    <lineage>
        <taxon>Bacteria</taxon>
        <taxon>Pseudomonadati</taxon>
        <taxon>Pseudomonadota</taxon>
        <taxon>Betaproteobacteria</taxon>
        <taxon>Burkholderiales</taxon>
        <taxon>Rivibacter</taxon>
    </lineage>
</organism>
<gene>
    <name evidence="14" type="ORF">EV670_2799</name>
</gene>